<dbReference type="PANTHER" id="PTHR33507">
    <property type="entry name" value="INNER MEMBRANE PROTEIN YBBJ"/>
    <property type="match status" value="1"/>
</dbReference>
<dbReference type="Gene3D" id="2.40.50.140">
    <property type="entry name" value="Nucleic acid-binding proteins"/>
    <property type="match status" value="1"/>
</dbReference>
<name>A0A0B2A1I5_9MICO</name>
<feature type="transmembrane region" description="Helical" evidence="5">
    <location>
        <begin position="7"/>
        <end position="31"/>
    </location>
</feature>
<dbReference type="InterPro" id="IPR052165">
    <property type="entry name" value="Membrane_assoc_protease"/>
</dbReference>
<keyword evidence="8" id="KW-1185">Reference proteome</keyword>
<proteinExistence type="predicted"/>
<dbReference type="RefSeq" id="WP_039399191.1">
    <property type="nucleotide sequence ID" value="NZ_JTDK01000010.1"/>
</dbReference>
<protein>
    <submittedName>
        <fullName evidence="7">Membrane protein</fullName>
    </submittedName>
</protein>
<keyword evidence="4 5" id="KW-0472">Membrane</keyword>
<keyword evidence="3 5" id="KW-1133">Transmembrane helix</keyword>
<evidence type="ECO:0000313" key="8">
    <source>
        <dbReference type="Proteomes" id="UP000031030"/>
    </source>
</evidence>
<dbReference type="AlphaFoldDB" id="A0A0B2A1I5"/>
<dbReference type="EMBL" id="JTDK01000010">
    <property type="protein sequence ID" value="KHK97304.1"/>
    <property type="molecule type" value="Genomic_DNA"/>
</dbReference>
<evidence type="ECO:0000256" key="2">
    <source>
        <dbReference type="ARBA" id="ARBA00022692"/>
    </source>
</evidence>
<dbReference type="STRING" id="1348253.LK09_10835"/>
<dbReference type="InterPro" id="IPR002810">
    <property type="entry name" value="NfeD-like_C"/>
</dbReference>
<accession>A0A0B2A1I5</accession>
<reference evidence="7 8" key="1">
    <citation type="submission" date="2014-11" db="EMBL/GenBank/DDBJ databases">
        <title>Genome sequence of Microbacterium mangrovi MUSC 115(T).</title>
        <authorList>
            <person name="Lee L.-H."/>
        </authorList>
    </citation>
    <scope>NUCLEOTIDE SEQUENCE [LARGE SCALE GENOMIC DNA]</scope>
    <source>
        <strain evidence="7 8">MUSC 115</strain>
    </source>
</reference>
<keyword evidence="2 5" id="KW-0812">Transmembrane</keyword>
<dbReference type="OrthoDB" id="5023964at2"/>
<evidence type="ECO:0000256" key="5">
    <source>
        <dbReference type="SAM" id="Phobius"/>
    </source>
</evidence>
<dbReference type="GO" id="GO:0005886">
    <property type="term" value="C:plasma membrane"/>
    <property type="evidence" value="ECO:0007669"/>
    <property type="project" value="TreeGrafter"/>
</dbReference>
<feature type="transmembrane region" description="Helical" evidence="5">
    <location>
        <begin position="51"/>
        <end position="69"/>
    </location>
</feature>
<dbReference type="PANTHER" id="PTHR33507:SF3">
    <property type="entry name" value="INNER MEMBRANE PROTEIN YBBJ"/>
    <property type="match status" value="1"/>
</dbReference>
<organism evidence="7 8">
    <name type="scientific">Microbacterium mangrovi</name>
    <dbReference type="NCBI Taxonomy" id="1348253"/>
    <lineage>
        <taxon>Bacteria</taxon>
        <taxon>Bacillati</taxon>
        <taxon>Actinomycetota</taxon>
        <taxon>Actinomycetes</taxon>
        <taxon>Micrococcales</taxon>
        <taxon>Microbacteriaceae</taxon>
        <taxon>Microbacterium</taxon>
    </lineage>
</organism>
<dbReference type="Proteomes" id="UP000031030">
    <property type="component" value="Unassembled WGS sequence"/>
</dbReference>
<evidence type="ECO:0000256" key="3">
    <source>
        <dbReference type="ARBA" id="ARBA00022989"/>
    </source>
</evidence>
<evidence type="ECO:0000313" key="7">
    <source>
        <dbReference type="EMBL" id="KHK97304.1"/>
    </source>
</evidence>
<comment type="subcellular location">
    <subcellularLocation>
        <location evidence="1">Membrane</location>
        <topology evidence="1">Multi-pass membrane protein</topology>
    </subcellularLocation>
</comment>
<evidence type="ECO:0000256" key="1">
    <source>
        <dbReference type="ARBA" id="ARBA00004141"/>
    </source>
</evidence>
<dbReference type="SUPFAM" id="SSF141322">
    <property type="entry name" value="NfeD domain-like"/>
    <property type="match status" value="1"/>
</dbReference>
<dbReference type="InterPro" id="IPR012340">
    <property type="entry name" value="NA-bd_OB-fold"/>
</dbReference>
<comment type="caution">
    <text evidence="7">The sequence shown here is derived from an EMBL/GenBank/DDBJ whole genome shotgun (WGS) entry which is preliminary data.</text>
</comment>
<dbReference type="Pfam" id="PF01957">
    <property type="entry name" value="NfeD"/>
    <property type="match status" value="1"/>
</dbReference>
<feature type="domain" description="NfeD-like C-terminal" evidence="6">
    <location>
        <begin position="90"/>
        <end position="147"/>
    </location>
</feature>
<evidence type="ECO:0000259" key="6">
    <source>
        <dbReference type="Pfam" id="PF01957"/>
    </source>
</evidence>
<sequence length="153" mass="16429">MSTIVDFAWIAWLVLMAVFLVIEMLTLDFTFLMLGIGGLAGLAADLLGAPIWLQVIIAAVVSALLIFLLRPPLLRRLRRGEDAAKTNVPALIGQPARVVETVTDSSGLVKLANGETWTARATSSPPLGPGEDVRVLRIDGATAFVHKIEEKKS</sequence>
<gene>
    <name evidence="7" type="ORF">LK09_10835</name>
</gene>
<evidence type="ECO:0000256" key="4">
    <source>
        <dbReference type="ARBA" id="ARBA00023136"/>
    </source>
</evidence>